<reference evidence="6" key="1">
    <citation type="submission" date="2014-09" db="EMBL/GenBank/DDBJ databases">
        <title>Vibrio variabilis JCM 19239. (C206) whole genome shotgun sequence.</title>
        <authorList>
            <person name="Sawabe T."/>
            <person name="Meirelles P."/>
            <person name="Nakanishi M."/>
            <person name="Sayaka M."/>
            <person name="Hattori M."/>
            <person name="Ohkuma M."/>
        </authorList>
    </citation>
    <scope>NUCLEOTIDE SEQUENCE [LARGE SCALE GENOMIC DNA]</scope>
    <source>
        <strain evidence="6">JCM 19239</strain>
    </source>
</reference>
<evidence type="ECO:0000256" key="3">
    <source>
        <dbReference type="ARBA" id="ARBA00023163"/>
    </source>
</evidence>
<evidence type="ECO:0000259" key="4">
    <source>
        <dbReference type="PROSITE" id="PS01124"/>
    </source>
</evidence>
<organism evidence="5 6">
    <name type="scientific">Vibrio variabilis</name>
    <dbReference type="NCBI Taxonomy" id="990271"/>
    <lineage>
        <taxon>Bacteria</taxon>
        <taxon>Pseudomonadati</taxon>
        <taxon>Pseudomonadota</taxon>
        <taxon>Gammaproteobacteria</taxon>
        <taxon>Vibrionales</taxon>
        <taxon>Vibrionaceae</taxon>
        <taxon>Vibrio</taxon>
    </lineage>
</organism>
<accession>A0ABQ0JQQ7</accession>
<keyword evidence="2" id="KW-0238">DNA-binding</keyword>
<dbReference type="InterPro" id="IPR009057">
    <property type="entry name" value="Homeodomain-like_sf"/>
</dbReference>
<dbReference type="SUPFAM" id="SSF46689">
    <property type="entry name" value="Homeodomain-like"/>
    <property type="match status" value="2"/>
</dbReference>
<dbReference type="PROSITE" id="PS00041">
    <property type="entry name" value="HTH_ARAC_FAMILY_1"/>
    <property type="match status" value="1"/>
</dbReference>
<dbReference type="SMART" id="SM00342">
    <property type="entry name" value="HTH_ARAC"/>
    <property type="match status" value="1"/>
</dbReference>
<dbReference type="Pfam" id="PF12833">
    <property type="entry name" value="HTH_18"/>
    <property type="match status" value="1"/>
</dbReference>
<comment type="caution">
    <text evidence="5">The sequence shown here is derived from an EMBL/GenBank/DDBJ whole genome shotgun (WGS) entry which is preliminary data.</text>
</comment>
<evidence type="ECO:0000256" key="2">
    <source>
        <dbReference type="ARBA" id="ARBA00023125"/>
    </source>
</evidence>
<dbReference type="InterPro" id="IPR018060">
    <property type="entry name" value="HTH_AraC"/>
</dbReference>
<dbReference type="Proteomes" id="UP000029223">
    <property type="component" value="Unassembled WGS sequence"/>
</dbReference>
<keyword evidence="1" id="KW-0805">Transcription regulation</keyword>
<dbReference type="PROSITE" id="PS01124">
    <property type="entry name" value="HTH_ARAC_FAMILY_2"/>
    <property type="match status" value="1"/>
</dbReference>
<dbReference type="SUPFAM" id="SSF51215">
    <property type="entry name" value="Regulatory protein AraC"/>
    <property type="match status" value="1"/>
</dbReference>
<proteinExistence type="predicted"/>
<protein>
    <submittedName>
        <fullName evidence="5">Transcriptional regulator AraC family</fullName>
    </submittedName>
</protein>
<gene>
    <name evidence="5" type="ORF">JCM19239_4482</name>
</gene>
<dbReference type="PRINTS" id="PR00032">
    <property type="entry name" value="HTHARAC"/>
</dbReference>
<sequence>MKNQPLVIRKNVNFDSVTIRAFWDVNGDENYINRWPRDRKLLFSENTLVIVYTEKGNGIIELDDKKQIKIRGNTLVFLEPKTIKSYWCDGLIWKLFWIEIYIDPKIKSFVKINNVINIDNHRHFEIQFDELLANFGNDDDIVSFYAASLFNKIFFEWLVMINNEPHSKSYKNVKFIIEEMHQRLSDNWKVKSMAEFVGCSEQHLRKQFITHTGKSPKDYYLQLKLDIALGVLKRGNKNISQVAYELGFSDGFHFSNVFKKRFGYPPSSVKPLNNTTRELITTDPSAQ</sequence>
<evidence type="ECO:0000313" key="5">
    <source>
        <dbReference type="EMBL" id="GAL31084.1"/>
    </source>
</evidence>
<dbReference type="InterPro" id="IPR018062">
    <property type="entry name" value="HTH_AraC-typ_CS"/>
</dbReference>
<keyword evidence="3" id="KW-0804">Transcription</keyword>
<name>A0ABQ0JQQ7_9VIBR</name>
<dbReference type="InterPro" id="IPR020449">
    <property type="entry name" value="Tscrpt_reg_AraC-type_HTH"/>
</dbReference>
<keyword evidence="6" id="KW-1185">Reference proteome</keyword>
<evidence type="ECO:0000256" key="1">
    <source>
        <dbReference type="ARBA" id="ARBA00023015"/>
    </source>
</evidence>
<evidence type="ECO:0000313" key="6">
    <source>
        <dbReference type="Proteomes" id="UP000029223"/>
    </source>
</evidence>
<feature type="domain" description="HTH araC/xylS-type" evidence="4">
    <location>
        <begin position="174"/>
        <end position="272"/>
    </location>
</feature>
<dbReference type="InterPro" id="IPR037923">
    <property type="entry name" value="HTH-like"/>
</dbReference>
<dbReference type="Gene3D" id="1.10.10.60">
    <property type="entry name" value="Homeodomain-like"/>
    <property type="match status" value="1"/>
</dbReference>
<dbReference type="PANTHER" id="PTHR43280:SF31">
    <property type="entry name" value="TRANSCRIPTIONAL REGULATORY PROTEIN"/>
    <property type="match status" value="1"/>
</dbReference>
<dbReference type="PANTHER" id="PTHR43280">
    <property type="entry name" value="ARAC-FAMILY TRANSCRIPTIONAL REGULATOR"/>
    <property type="match status" value="1"/>
</dbReference>
<dbReference type="EMBL" id="BBMS01000130">
    <property type="protein sequence ID" value="GAL31084.1"/>
    <property type="molecule type" value="Genomic_DNA"/>
</dbReference>